<dbReference type="AlphaFoldDB" id="A0A1V1NVL8"/>
<accession>A0A1V1NVL8</accession>
<evidence type="ECO:0000313" key="2">
    <source>
        <dbReference type="Proteomes" id="UP000189670"/>
    </source>
</evidence>
<comment type="caution">
    <text evidence="1">The sequence shown here is derived from an EMBL/GenBank/DDBJ whole genome shotgun (WGS) entry which is preliminary data.</text>
</comment>
<evidence type="ECO:0000313" key="1">
    <source>
        <dbReference type="EMBL" id="ETR66536.1"/>
    </source>
</evidence>
<dbReference type="Proteomes" id="UP000189670">
    <property type="component" value="Unassembled WGS sequence"/>
</dbReference>
<organism evidence="1 2">
    <name type="scientific">Candidatus Magnetoglobus multicellularis str. Araruama</name>
    <dbReference type="NCBI Taxonomy" id="890399"/>
    <lineage>
        <taxon>Bacteria</taxon>
        <taxon>Pseudomonadati</taxon>
        <taxon>Thermodesulfobacteriota</taxon>
        <taxon>Desulfobacteria</taxon>
        <taxon>Desulfobacterales</taxon>
        <taxon>Desulfobacteraceae</taxon>
        <taxon>Candidatus Magnetoglobus</taxon>
    </lineage>
</organism>
<proteinExistence type="predicted"/>
<sequence>MPERIQKELKRQEGEDVDIEKIKSVMVGLSQGDLIDYKSFGDWFTHVNDPILQEFLKVWGKIEVAGITRAEVEEETISKYE</sequence>
<reference evidence="2" key="1">
    <citation type="submission" date="2012-11" db="EMBL/GenBank/DDBJ databases">
        <authorList>
            <person name="Lucero-Rivera Y.E."/>
            <person name="Tovar-Ramirez D."/>
        </authorList>
    </citation>
    <scope>NUCLEOTIDE SEQUENCE [LARGE SCALE GENOMIC DNA]</scope>
    <source>
        <strain evidence="2">Araruama</strain>
    </source>
</reference>
<gene>
    <name evidence="1" type="ORF">OMM_12670</name>
</gene>
<feature type="non-terminal residue" evidence="1">
    <location>
        <position position="81"/>
    </location>
</feature>
<name>A0A1V1NVL8_9BACT</name>
<protein>
    <submittedName>
        <fullName evidence="1">Uncharacterized protein</fullName>
    </submittedName>
</protein>
<dbReference type="EMBL" id="ATBP01001919">
    <property type="protein sequence ID" value="ETR66536.1"/>
    <property type="molecule type" value="Genomic_DNA"/>
</dbReference>